<keyword evidence="1" id="KW-0802">TPR repeat</keyword>
<dbReference type="Proteomes" id="UP000031549">
    <property type="component" value="Unassembled WGS sequence"/>
</dbReference>
<dbReference type="SUPFAM" id="SSF48452">
    <property type="entry name" value="TPR-like"/>
    <property type="match status" value="1"/>
</dbReference>
<keyword evidence="4" id="KW-1185">Reference proteome</keyword>
<dbReference type="InterPro" id="IPR011990">
    <property type="entry name" value="TPR-like_helical_dom_sf"/>
</dbReference>
<comment type="caution">
    <text evidence="3">The sequence shown here is derived from an EMBL/GenBank/DDBJ whole genome shotgun (WGS) entry which is preliminary data.</text>
</comment>
<dbReference type="PROSITE" id="PS50005">
    <property type="entry name" value="TPR"/>
    <property type="match status" value="1"/>
</dbReference>
<reference evidence="3 4" key="1">
    <citation type="journal article" date="2015" name="Genome Announc.">
        <title>Draft Genome Sequence of Cyanobacterium Hassallia byssoidea Strain VB512170, Isolated from Monuments in India.</title>
        <authorList>
            <person name="Singh D."/>
            <person name="Chandrababunaidu M.M."/>
            <person name="Panda A."/>
            <person name="Sen D."/>
            <person name="Bhattacharyya S."/>
            <person name="Adhikary S.P."/>
            <person name="Tripathy S."/>
        </authorList>
    </citation>
    <scope>NUCLEOTIDE SEQUENCE [LARGE SCALE GENOMIC DNA]</scope>
    <source>
        <strain evidence="3 4">VB512170</strain>
    </source>
</reference>
<gene>
    <name evidence="3" type="ORF">PI95_024460</name>
</gene>
<evidence type="ECO:0000313" key="3">
    <source>
        <dbReference type="EMBL" id="NEU75625.1"/>
    </source>
</evidence>
<evidence type="ECO:0000313" key="4">
    <source>
        <dbReference type="Proteomes" id="UP000031549"/>
    </source>
</evidence>
<dbReference type="AlphaFoldDB" id="A0A846HE61"/>
<proteinExistence type="predicted"/>
<organism evidence="3 4">
    <name type="scientific">Hassallia byssoidea VB512170</name>
    <dbReference type="NCBI Taxonomy" id="1304833"/>
    <lineage>
        <taxon>Bacteria</taxon>
        <taxon>Bacillati</taxon>
        <taxon>Cyanobacteriota</taxon>
        <taxon>Cyanophyceae</taxon>
        <taxon>Nostocales</taxon>
        <taxon>Tolypothrichaceae</taxon>
        <taxon>Hassallia</taxon>
    </lineage>
</organism>
<dbReference type="InterPro" id="IPR019734">
    <property type="entry name" value="TPR_rpt"/>
</dbReference>
<feature type="repeat" description="TPR" evidence="1">
    <location>
        <begin position="47"/>
        <end position="80"/>
    </location>
</feature>
<name>A0A846HE61_9CYAN</name>
<accession>A0A846HE61</accession>
<evidence type="ECO:0000256" key="2">
    <source>
        <dbReference type="SAM" id="MobiDB-lite"/>
    </source>
</evidence>
<dbReference type="InterPro" id="IPR010328">
    <property type="entry name" value="DUF928"/>
</dbReference>
<evidence type="ECO:0000256" key="1">
    <source>
        <dbReference type="PROSITE-ProRule" id="PRU00339"/>
    </source>
</evidence>
<dbReference type="Pfam" id="PF06051">
    <property type="entry name" value="DUF928"/>
    <property type="match status" value="1"/>
</dbReference>
<dbReference type="RefSeq" id="WP_163519156.1">
    <property type="nucleotide sequence ID" value="NZ_JTCM02000076.1"/>
</dbReference>
<feature type="region of interest" description="Disordered" evidence="2">
    <location>
        <begin position="156"/>
        <end position="198"/>
    </location>
</feature>
<protein>
    <submittedName>
        <fullName evidence="3">DUF928 domain-containing protein</fullName>
    </submittedName>
</protein>
<dbReference type="EMBL" id="JTCM02000076">
    <property type="protein sequence ID" value="NEU75625.1"/>
    <property type="molecule type" value="Genomic_DNA"/>
</dbReference>
<sequence>MKYQTWTKYISLVAIVALVLPAGCSMKMPADVPTILLVQAKSSQSNYTKYMLQGYNATKQRNYLAALNYFQQALQARPGDTYATIAIGNIKSYIERDRRLGSKTRRNILYIPANFDFGQPGRLIPAGTRTQKLPDNETVIGLGNNNQQSAAQVDESGAAVNSRRQRSGSITFNPPAQLGIPSRRVSAGTRRGSSCTSSNQPIIALAPLETPQITTFSNPQLFFYVPQTNAQALELVIQDENQEVINKATFKTPAKSGIVSVIPANSTPELKVGKTYRWFFSAVCDQKERSRDLVVQGSIVRLAPDEKLQRDLASSNMRERANILALSGSFSDALTNLWQLRRQRPNDAELKTDWQDLLRSVNLGEIADAPLIECCKNQ</sequence>